<dbReference type="Pfam" id="PF11974">
    <property type="entry name" value="bMG3"/>
    <property type="match status" value="1"/>
</dbReference>
<evidence type="ECO:0000259" key="4">
    <source>
        <dbReference type="SMART" id="SM01360"/>
    </source>
</evidence>
<reference evidence="5 6" key="1">
    <citation type="journal article" date="2015" name="Stand. Genomic Sci.">
        <title>Complete genome sequence and description of Salinispira pacifica gen. nov., sp. nov., a novel spirochaete isolated form a hypersaline microbial mat.</title>
        <authorList>
            <person name="Ben Hania W."/>
            <person name="Joseph M."/>
            <person name="Schumann P."/>
            <person name="Bunk B."/>
            <person name="Fiebig A."/>
            <person name="Sproer C."/>
            <person name="Klenk H.P."/>
            <person name="Fardeau M.L."/>
            <person name="Spring S."/>
        </authorList>
    </citation>
    <scope>NUCLEOTIDE SEQUENCE [LARGE SCALE GENOMIC DNA]</scope>
    <source>
        <strain evidence="5 6">L21-RPul-D2</strain>
    </source>
</reference>
<sequence>MKHLLSRPERSVSPFAGVVFILIAGTVVFSFSACGGEDPADLSMEERFREAENPQARSEITGQIQAGLINEESREAAGQFLQMVERERFEATGIIRESVDLSASTINYYSVNPMEAMAVLGTIGQAGEGGELNIADRGPEGLLPAENRSPRIYVMFNQPMVPLAKLGAEITGTEILNIEPAIPGVYRWYGTRTIGFQPDAPMIDEEFYRVSVLPGVTSLTGARLEEGIKFNIYPERLELVNFYPGTPEDFYPRNYNVPPTYASSLVLEFNQEVDPTVLGGYIELKLDDQPAAYSIRRPRYSEALSSRTPRALLLELSEVPPPSTRVSVTLKEGAVPRDGFPAIERETSQSIRTISRFRVYDIRSSAYSFPRDNREFSYPLYLRFSHPLSEKQGDRITSPETWHIRVNGEAVQPDSVELSGSYVRFTVPSAAPGDVVRISVPPVIQDVFDRNLSNPGEAGPHTIPRPRPFVNFPGRSSRNLVLRHLESAFDPLILFSFRNQQEFLLGSSEYDPEERISSQLSGISMRQLDLSRIPEDTVRFETVDLSPYLNEQGRGTALISWMARDDREFNAANEVSSSDNLMVTVTNIGITSRVSYNSVLVWLNSLSDGYPLEGASVRLVQDGIVLAEGRSDGQGLAVIGQEDGYGYRDREGLSIQVVHENDRAELPFRNTHNAWRFGVNAVYDPKFILEDRSRVHLFTDRGLYKGGEELALRGIHWIQDENGYRSADTPYRIRGISKNGGEEIWSASGRTSGSGGFHHRFTLPENLDSGDYRIQYELDGRSIASADFYVSDFQRASFQVTSSIAEETELLAGESMNARVSASYLAGGSLASGEYNYVWTRKPVTFRPDSPRWEHWSFGTTQWSGEKIVSSGAGSLASDGSARIAVQTGDEEIPWKPYLYNLEVRVSDLDRREISSRTQRIVHPDDLYIAARFGSSTARGWWSRFIPTGDSADAQFRLVTIEGDTADASGELEYGIIRKVWKSVQQQGMYGRLNTRWELVDEPVEEGRLAVEQGGAALQFSVPDSGRHVLYVQRTGEDGRQNRTEIPFYASGSGWVQTASQTPSDIELVVDKNLYSPGETARILVQSPVPQGRYLLTLEREGIFEQRVLDLDSGTEVIEVEISEEHLPVVYAAITGFTPRGEIPREYGEPDLGKPRSLFGVTEIRVSRDAVRLDVEIQENQGVRSPGSKADISLRVTKDGEPVPGAEVTLLAVDRGVLDLIDYRIPDPLEYFYNPAKFPLAVMGDDSRRLLLDPVTYDISTLQGGDGSKIEEREDFNPLALFEPAVITDEEGYARVDFQLPDTLTTYRITALAMDGTRLGMDESEMMVQNPINMRSALPLQLRTRDTAAAGVILNNLSGEEVEVSVTAESDLLSISGESTRKLTIPAETVVELPFVFQALKEGRGSVHFTLESALLNERLTEEIRVERPLLKEAFTTMATISERSSGNGGGGGSAALEGLVIPSAIAEGYGSLQVNLSSSLRTMVMPAAEELLIPLWHGEDRHSVFARLFDLNARMLGYGRGDGGAPGGVELPRINILSRLDEYQFQEGGIGLRSPRDPWTRPNRFLSILTAHSLQLADERGISIEHDIDRRLLMRYLSMQIRGEKFLSDSPVLASWLAQILAREGLADEELLDAVAAREDELGIAGYNMLAEAYAILGSDEQARQLHRRSRNFVNIGTQSLDVRQSYERRSYFSSMEMETAALLRTGAILEDDPDYLLRLANTLARTRNSRRFHSAMDSYWLLYGFSPLLQREQPGRSMSAELLVNDQSLYSGSLTDQTETDEHRVSLELELFEPPLGELKRDVLHELSIRKNGGGPLYYTGTLRYALPGETALPRDEGIEVRTQIETLEGDVLTEDVLTPGTTYRMRVFLSTLRRLSYLNLDVPIPSGAQVLDPNLEITGSYTDAGGLQSEEYVRETQYGDTAGFLGDGFVNTATWNFWFYRPVQRYYAGMISYSWEDFYAGEREVSFLFRAATPGIYPTPGAQASLEFEPEIFGRSAGRLVVIPSDGTDSR</sequence>
<feature type="domain" description="Alpha-2-macroglobulin bait region" evidence="3">
    <location>
        <begin position="1066"/>
        <end position="1220"/>
    </location>
</feature>
<dbReference type="HOGENOM" id="CLU_002018_0_0_12"/>
<dbReference type="InterPro" id="IPR002890">
    <property type="entry name" value="MG2"/>
</dbReference>
<dbReference type="PANTHER" id="PTHR40094:SF1">
    <property type="entry name" value="UBIQUITIN DOMAIN-CONTAINING PROTEIN"/>
    <property type="match status" value="1"/>
</dbReference>
<dbReference type="InterPro" id="IPR021868">
    <property type="entry name" value="Alpha_2_Macroglob_MG3"/>
</dbReference>
<dbReference type="OrthoDB" id="9767116at2"/>
<dbReference type="Pfam" id="PF17973">
    <property type="entry name" value="bMG10"/>
    <property type="match status" value="1"/>
</dbReference>
<dbReference type="Pfam" id="PF01835">
    <property type="entry name" value="MG2"/>
    <property type="match status" value="1"/>
</dbReference>
<evidence type="ECO:0000313" key="6">
    <source>
        <dbReference type="Proteomes" id="UP000018680"/>
    </source>
</evidence>
<dbReference type="InterPro" id="IPR051802">
    <property type="entry name" value="YfhM-like"/>
</dbReference>
<feature type="transmembrane region" description="Helical" evidence="2">
    <location>
        <begin position="12"/>
        <end position="33"/>
    </location>
</feature>
<protein>
    <recommendedName>
        <fullName evidence="7">Alpha-2-macroglobulin domain-containing protein</fullName>
    </recommendedName>
</protein>
<keyword evidence="2" id="KW-0812">Transmembrane</keyword>
<dbReference type="eggNOG" id="COG2373">
    <property type="taxonomic scope" value="Bacteria"/>
</dbReference>
<keyword evidence="2" id="KW-1133">Transmembrane helix</keyword>
<dbReference type="Pfam" id="PF07703">
    <property type="entry name" value="A2M_BRD"/>
    <property type="match status" value="1"/>
</dbReference>
<evidence type="ECO:0000256" key="2">
    <source>
        <dbReference type="SAM" id="Phobius"/>
    </source>
</evidence>
<keyword evidence="6" id="KW-1185">Reference proteome</keyword>
<evidence type="ECO:0000259" key="3">
    <source>
        <dbReference type="SMART" id="SM01359"/>
    </source>
</evidence>
<dbReference type="Proteomes" id="UP000018680">
    <property type="component" value="Chromosome"/>
</dbReference>
<comment type="similarity">
    <text evidence="1">Belongs to the protease inhibitor I39 (alpha-2-macroglobulin) family. Bacterial alpha-2-macroglobulin subfamily.</text>
</comment>
<dbReference type="PANTHER" id="PTHR40094">
    <property type="entry name" value="ALPHA-2-MACROGLOBULIN HOMOLOG"/>
    <property type="match status" value="1"/>
</dbReference>
<dbReference type="InterPro" id="IPR001599">
    <property type="entry name" value="Macroglobln_a2"/>
</dbReference>
<organism evidence="5 6">
    <name type="scientific">Salinispira pacifica</name>
    <dbReference type="NCBI Taxonomy" id="1307761"/>
    <lineage>
        <taxon>Bacteria</taxon>
        <taxon>Pseudomonadati</taxon>
        <taxon>Spirochaetota</taxon>
        <taxon>Spirochaetia</taxon>
        <taxon>Spirochaetales</taxon>
        <taxon>Spirochaetaceae</taxon>
        <taxon>Salinispira</taxon>
    </lineage>
</organism>
<keyword evidence="2" id="KW-0472">Membrane</keyword>
<evidence type="ECO:0008006" key="7">
    <source>
        <dbReference type="Google" id="ProtNLM"/>
    </source>
</evidence>
<evidence type="ECO:0000313" key="5">
    <source>
        <dbReference type="EMBL" id="AHC14422.1"/>
    </source>
</evidence>
<dbReference type="PROSITE" id="PS51257">
    <property type="entry name" value="PROKAR_LIPOPROTEIN"/>
    <property type="match status" value="1"/>
</dbReference>
<dbReference type="GO" id="GO:0004866">
    <property type="term" value="F:endopeptidase inhibitor activity"/>
    <property type="evidence" value="ECO:0007669"/>
    <property type="project" value="InterPro"/>
</dbReference>
<proteinExistence type="inferred from homology"/>
<dbReference type="PATRIC" id="fig|1307761.3.peg.1002"/>
<gene>
    <name evidence="5" type="ORF">L21SP2_1004</name>
</gene>
<dbReference type="Pfam" id="PF00207">
    <property type="entry name" value="A2M"/>
    <property type="match status" value="1"/>
</dbReference>
<accession>V5WF44</accession>
<dbReference type="SMART" id="SM01360">
    <property type="entry name" value="A2M"/>
    <property type="match status" value="1"/>
</dbReference>
<dbReference type="SMART" id="SM01359">
    <property type="entry name" value="A2M_N_2"/>
    <property type="match status" value="1"/>
</dbReference>
<name>V5WF44_9SPIO</name>
<dbReference type="RefSeq" id="WP_024267352.1">
    <property type="nucleotide sequence ID" value="NC_023035.1"/>
</dbReference>
<dbReference type="EMBL" id="CP006939">
    <property type="protein sequence ID" value="AHC14422.1"/>
    <property type="molecule type" value="Genomic_DNA"/>
</dbReference>
<dbReference type="Gene3D" id="2.20.130.20">
    <property type="match status" value="1"/>
</dbReference>
<dbReference type="InterPro" id="IPR041246">
    <property type="entry name" value="Bact_MG10"/>
</dbReference>
<feature type="domain" description="Alpha-2-macroglobulin" evidence="4">
    <location>
        <begin position="1279"/>
        <end position="1368"/>
    </location>
</feature>
<dbReference type="STRING" id="1307761.L21SP2_1004"/>
<dbReference type="Gene3D" id="2.60.40.1930">
    <property type="match status" value="1"/>
</dbReference>
<dbReference type="InterPro" id="IPR011625">
    <property type="entry name" value="A2M_N_BRD"/>
</dbReference>
<dbReference type="MEROPS" id="I39.950"/>
<evidence type="ECO:0000256" key="1">
    <source>
        <dbReference type="ARBA" id="ARBA00010556"/>
    </source>
</evidence>
<dbReference type="KEGG" id="slr:L21SP2_1004"/>